<evidence type="ECO:0000313" key="4">
    <source>
        <dbReference type="Proteomes" id="UP001241758"/>
    </source>
</evidence>
<keyword evidence="3" id="KW-0328">Glycosyltransferase</keyword>
<comment type="caution">
    <text evidence="3">The sequence shown here is derived from an EMBL/GenBank/DDBJ whole genome shotgun (WGS) entry which is preliminary data.</text>
</comment>
<proteinExistence type="predicted"/>
<dbReference type="EC" id="2.4.-.-" evidence="3"/>
<name>A0ABT6WUG7_9ACTN</name>
<feature type="domain" description="Glycosyl transferase family 1" evidence="2">
    <location>
        <begin position="205"/>
        <end position="351"/>
    </location>
</feature>
<dbReference type="GO" id="GO:0016757">
    <property type="term" value="F:glycosyltransferase activity"/>
    <property type="evidence" value="ECO:0007669"/>
    <property type="project" value="UniProtKB-KW"/>
</dbReference>
<dbReference type="InterPro" id="IPR001296">
    <property type="entry name" value="Glyco_trans_1"/>
</dbReference>
<sequence>MTSTPGPRLHVALLFPEDALSSVEDVRNANGARSANVGFARALLRHARAHDMTVSLVADVPHVLIRGTPDRWDLLRGQFDHDVEILSLTDLPALFGEQPVDVLHRLTQHMYRSLYIRNGIARQPFAVTGVTHGLSYANFHEWVLLTLLARPQPNDRLVCTTEMAEDVVRSMVASVGGSLGRACSLPTTVIPLGVDVGRFGAGGREARERLGIPGDEVMLLSVARFSHLTKADLRPLLAAFARVAERASARAHLVLAGATGAEADPRMLGRMAAEHGIADRVHFAENPAEDDKVALYRAADIFVALGDNVQETFGLALVEASAAGLPVVASDWSGFRTLVADGHTGYLIPTTALGTFPSLDALAPLYHNVVNLHLASQAVGTDLDVLCDRLIRLVDQPRLRRTLGDAARAYAQRFSWDRVVEQYDALWTGLRSQRDLCLINPDDPPRLNFRSAFAAYPTRLLRRDDLVTTSESGARLLTSTEPLQPYSALAEVISAEVATQILRRAARGELAGELMSELADGGDPWLVAFHLLWLHKYGLLSITPGAST</sequence>
<dbReference type="SUPFAM" id="SSF53756">
    <property type="entry name" value="UDP-Glycosyltransferase/glycogen phosphorylase"/>
    <property type="match status" value="1"/>
</dbReference>
<accession>A0ABT6WUG7</accession>
<dbReference type="Gene3D" id="3.40.50.2000">
    <property type="entry name" value="Glycogen Phosphorylase B"/>
    <property type="match status" value="4"/>
</dbReference>
<keyword evidence="4" id="KW-1185">Reference proteome</keyword>
<organism evidence="3 4">
    <name type="scientific">Actinoplanes sandaracinus</name>
    <dbReference type="NCBI Taxonomy" id="3045177"/>
    <lineage>
        <taxon>Bacteria</taxon>
        <taxon>Bacillati</taxon>
        <taxon>Actinomycetota</taxon>
        <taxon>Actinomycetes</taxon>
        <taxon>Micromonosporales</taxon>
        <taxon>Micromonosporaceae</taxon>
        <taxon>Actinoplanes</taxon>
    </lineage>
</organism>
<protein>
    <submittedName>
        <fullName evidence="3">Glycosyltransferase family 4 protein</fullName>
        <ecNumber evidence="3">2.4.-.-</ecNumber>
    </submittedName>
</protein>
<dbReference type="EMBL" id="JASCTH010000025">
    <property type="protein sequence ID" value="MDI6103339.1"/>
    <property type="molecule type" value="Genomic_DNA"/>
</dbReference>
<evidence type="ECO:0000256" key="1">
    <source>
        <dbReference type="ARBA" id="ARBA00022679"/>
    </source>
</evidence>
<dbReference type="PANTHER" id="PTHR12526">
    <property type="entry name" value="GLYCOSYLTRANSFERASE"/>
    <property type="match status" value="1"/>
</dbReference>
<evidence type="ECO:0000259" key="2">
    <source>
        <dbReference type="Pfam" id="PF00534"/>
    </source>
</evidence>
<reference evidence="3 4" key="1">
    <citation type="submission" date="2023-05" db="EMBL/GenBank/DDBJ databases">
        <title>Actinoplanes sp. NEAU-A12 genome sequencing.</title>
        <authorList>
            <person name="Wang Z.-S."/>
        </authorList>
    </citation>
    <scope>NUCLEOTIDE SEQUENCE [LARGE SCALE GENOMIC DNA]</scope>
    <source>
        <strain evidence="3 4">NEAU-A12</strain>
    </source>
</reference>
<keyword evidence="1 3" id="KW-0808">Transferase</keyword>
<dbReference type="Pfam" id="PF00534">
    <property type="entry name" value="Glycos_transf_1"/>
    <property type="match status" value="1"/>
</dbReference>
<dbReference type="RefSeq" id="WP_282764367.1">
    <property type="nucleotide sequence ID" value="NZ_JASCTH010000025.1"/>
</dbReference>
<dbReference type="Proteomes" id="UP001241758">
    <property type="component" value="Unassembled WGS sequence"/>
</dbReference>
<evidence type="ECO:0000313" key="3">
    <source>
        <dbReference type="EMBL" id="MDI6103339.1"/>
    </source>
</evidence>
<gene>
    <name evidence="3" type="ORF">QLQ12_32495</name>
</gene>
<dbReference type="CDD" id="cd03801">
    <property type="entry name" value="GT4_PimA-like"/>
    <property type="match status" value="1"/>
</dbReference>